<keyword evidence="9" id="KW-0539">Nucleus</keyword>
<evidence type="ECO:0000259" key="10">
    <source>
        <dbReference type="Pfam" id="PF12678"/>
    </source>
</evidence>
<protein>
    <recommendedName>
        <fullName evidence="10">Zinc finger RING-H2-type domain-containing protein</fullName>
    </recommendedName>
</protein>
<comment type="caution">
    <text evidence="11">The sequence shown here is derived from an EMBL/GenBank/DDBJ whole genome shotgun (WGS) entry which is preliminary data.</text>
</comment>
<dbReference type="InterPro" id="IPR013083">
    <property type="entry name" value="Znf_RING/FYVE/PHD"/>
</dbReference>
<keyword evidence="12" id="KW-1185">Reference proteome</keyword>
<dbReference type="GO" id="GO:0005737">
    <property type="term" value="C:cytoplasm"/>
    <property type="evidence" value="ECO:0007669"/>
    <property type="project" value="UniProtKB-SubCell"/>
</dbReference>
<dbReference type="PANTHER" id="PTHR11210">
    <property type="entry name" value="RING BOX"/>
    <property type="match status" value="1"/>
</dbReference>
<dbReference type="Pfam" id="PF12678">
    <property type="entry name" value="zf-rbx1"/>
    <property type="match status" value="1"/>
</dbReference>
<evidence type="ECO:0000313" key="11">
    <source>
        <dbReference type="EMBL" id="TXT06083.1"/>
    </source>
</evidence>
<dbReference type="GO" id="GO:0008270">
    <property type="term" value="F:zinc ion binding"/>
    <property type="evidence" value="ECO:0007669"/>
    <property type="project" value="UniProtKB-KW"/>
</dbReference>
<dbReference type="UniPathway" id="UPA00143"/>
<dbReference type="InterPro" id="IPR051031">
    <property type="entry name" value="RING-box_E3_Ubiquitin_Ligase"/>
</dbReference>
<dbReference type="SUPFAM" id="SSF57850">
    <property type="entry name" value="RING/U-box"/>
    <property type="match status" value="1"/>
</dbReference>
<comment type="subcellular location">
    <subcellularLocation>
        <location evidence="2">Cytoplasm</location>
    </subcellularLocation>
    <subcellularLocation>
        <location evidence="1">Nucleus</location>
    </subcellularLocation>
</comment>
<dbReference type="GO" id="GO:0005634">
    <property type="term" value="C:nucleus"/>
    <property type="evidence" value="ECO:0007669"/>
    <property type="project" value="UniProtKB-SubCell"/>
</dbReference>
<dbReference type="Gene3D" id="3.30.40.10">
    <property type="entry name" value="Zinc/RING finger domain, C3HC4 (zinc finger)"/>
    <property type="match status" value="1"/>
</dbReference>
<evidence type="ECO:0000256" key="4">
    <source>
        <dbReference type="ARBA" id="ARBA00022490"/>
    </source>
</evidence>
<evidence type="ECO:0000256" key="1">
    <source>
        <dbReference type="ARBA" id="ARBA00004123"/>
    </source>
</evidence>
<sequence length="171" mass="18872">MDLCIECQANQGAESEGCTVAWGICNHAFHFHCISRWLKTRQGELVIVQPHGIADTNLQFVPSTSAYNAAAALPLLTRLQPSMGAPPLRPVIAWRSRLRATRSHPSFMCTTRDVILRIHETPRSCSTLTGDTIDSGLVWSEASVRQHPLTCPIPCLLHNPSPLPMCDMMLC</sequence>
<evidence type="ECO:0000256" key="6">
    <source>
        <dbReference type="ARBA" id="ARBA00022771"/>
    </source>
</evidence>
<evidence type="ECO:0000313" key="12">
    <source>
        <dbReference type="Proteomes" id="UP000473826"/>
    </source>
</evidence>
<dbReference type="OrthoDB" id="8962942at2759"/>
<keyword evidence="7" id="KW-0833">Ubl conjugation pathway</keyword>
<dbReference type="InterPro" id="IPR024766">
    <property type="entry name" value="Znf_RING_H2"/>
</dbReference>
<keyword evidence="6" id="KW-0863">Zinc-finger</keyword>
<evidence type="ECO:0000256" key="3">
    <source>
        <dbReference type="ARBA" id="ARBA00004906"/>
    </source>
</evidence>
<dbReference type="GO" id="GO:0016567">
    <property type="term" value="P:protein ubiquitination"/>
    <property type="evidence" value="ECO:0007669"/>
    <property type="project" value="UniProtKB-UniPathway"/>
</dbReference>
<proteinExistence type="predicted"/>
<keyword evidence="5" id="KW-0479">Metal-binding</keyword>
<dbReference type="Proteomes" id="UP000473826">
    <property type="component" value="Unassembled WGS sequence"/>
</dbReference>
<dbReference type="AlphaFoldDB" id="A0A7D8YXH7"/>
<name>A0A7D8YXH7_VANHU</name>
<gene>
    <name evidence="11" type="ORF">VHUM_03556</name>
</gene>
<keyword evidence="8" id="KW-0862">Zinc</keyword>
<evidence type="ECO:0000256" key="7">
    <source>
        <dbReference type="ARBA" id="ARBA00022786"/>
    </source>
</evidence>
<organism evidence="11 12">
    <name type="scientific">Vanrija humicola</name>
    <name type="common">Yeast</name>
    <name type="synonym">Cryptococcus humicola</name>
    <dbReference type="NCBI Taxonomy" id="5417"/>
    <lineage>
        <taxon>Eukaryota</taxon>
        <taxon>Fungi</taxon>
        <taxon>Dikarya</taxon>
        <taxon>Basidiomycota</taxon>
        <taxon>Agaricomycotina</taxon>
        <taxon>Tremellomycetes</taxon>
        <taxon>Trichosporonales</taxon>
        <taxon>Trichosporonaceae</taxon>
        <taxon>Vanrija</taxon>
    </lineage>
</organism>
<comment type="pathway">
    <text evidence="3">Protein modification; protein ubiquitination.</text>
</comment>
<evidence type="ECO:0000256" key="8">
    <source>
        <dbReference type="ARBA" id="ARBA00022833"/>
    </source>
</evidence>
<evidence type="ECO:0000256" key="9">
    <source>
        <dbReference type="ARBA" id="ARBA00023242"/>
    </source>
</evidence>
<feature type="domain" description="Zinc finger RING-H2-type" evidence="10">
    <location>
        <begin position="1"/>
        <end position="42"/>
    </location>
</feature>
<evidence type="ECO:0000256" key="5">
    <source>
        <dbReference type="ARBA" id="ARBA00022723"/>
    </source>
</evidence>
<evidence type="ECO:0000256" key="2">
    <source>
        <dbReference type="ARBA" id="ARBA00004496"/>
    </source>
</evidence>
<reference evidence="11 12" key="1">
    <citation type="journal article" date="2019" name="PLoS Genet.">
        <title>Convergent evolution of linked mating-type loci in basidiomycete fungi.</title>
        <authorList>
            <person name="Sun S."/>
            <person name="Coelho M.A."/>
            <person name="Heitman J."/>
            <person name="Nowrousian M."/>
        </authorList>
    </citation>
    <scope>NUCLEOTIDE SEQUENCE [LARGE SCALE GENOMIC DNA]</scope>
    <source>
        <strain evidence="11 12">CBS 4282</strain>
    </source>
</reference>
<dbReference type="EMBL" id="QKWK01000010">
    <property type="protein sequence ID" value="TXT06083.1"/>
    <property type="molecule type" value="Genomic_DNA"/>
</dbReference>
<accession>A0A7D8YXH7</accession>
<keyword evidence="4" id="KW-0963">Cytoplasm</keyword>